<dbReference type="InterPro" id="IPR009571">
    <property type="entry name" value="SUR7/Rim9-like_fungi"/>
</dbReference>
<dbReference type="GO" id="GO:0005886">
    <property type="term" value="C:plasma membrane"/>
    <property type="evidence" value="ECO:0007669"/>
    <property type="project" value="InterPro"/>
</dbReference>
<feature type="transmembrane region" description="Helical" evidence="1">
    <location>
        <begin position="236"/>
        <end position="267"/>
    </location>
</feature>
<feature type="transmembrane region" description="Helical" evidence="1">
    <location>
        <begin position="209"/>
        <end position="230"/>
    </location>
</feature>
<reference evidence="2" key="1">
    <citation type="journal article" date="2020" name="Phytopathology">
        <title>Genome sequence of the chestnut blight fungus Cryphonectria parasitica EP155: A fundamental resource for an archetypical invasive plant pathogen.</title>
        <authorList>
            <person name="Crouch J.A."/>
            <person name="Dawe A."/>
            <person name="Aerts A."/>
            <person name="Barry K."/>
            <person name="Churchill A.C.L."/>
            <person name="Grimwood J."/>
            <person name="Hillman B."/>
            <person name="Milgroom M.G."/>
            <person name="Pangilinan J."/>
            <person name="Smith M."/>
            <person name="Salamov A."/>
            <person name="Schmutz J."/>
            <person name="Yadav J."/>
            <person name="Grigoriev I.V."/>
            <person name="Nuss D."/>
        </authorList>
    </citation>
    <scope>NUCLEOTIDE SEQUENCE</scope>
    <source>
        <strain evidence="2">EP155</strain>
    </source>
</reference>
<dbReference type="GeneID" id="63836797"/>
<gene>
    <name evidence="2" type="ORF">M406DRAFT_322632</name>
</gene>
<dbReference type="GO" id="GO:0031505">
    <property type="term" value="P:fungal-type cell wall organization"/>
    <property type="evidence" value="ECO:0007669"/>
    <property type="project" value="TreeGrafter"/>
</dbReference>
<dbReference type="PANTHER" id="PTHR28019:SF3">
    <property type="entry name" value="INTEGRAL MEMBRANE PROTEIN (AFU_ORTHOLOGUE AFUA_6G07470)"/>
    <property type="match status" value="1"/>
</dbReference>
<organism evidence="2 3">
    <name type="scientific">Cryphonectria parasitica (strain ATCC 38755 / EP155)</name>
    <dbReference type="NCBI Taxonomy" id="660469"/>
    <lineage>
        <taxon>Eukaryota</taxon>
        <taxon>Fungi</taxon>
        <taxon>Dikarya</taxon>
        <taxon>Ascomycota</taxon>
        <taxon>Pezizomycotina</taxon>
        <taxon>Sordariomycetes</taxon>
        <taxon>Sordariomycetidae</taxon>
        <taxon>Diaporthales</taxon>
        <taxon>Cryphonectriaceae</taxon>
        <taxon>Cryphonectria-Endothia species complex</taxon>
        <taxon>Cryphonectria</taxon>
    </lineage>
</organism>
<evidence type="ECO:0000313" key="2">
    <source>
        <dbReference type="EMBL" id="KAF3764508.1"/>
    </source>
</evidence>
<feature type="transmembrane region" description="Helical" evidence="1">
    <location>
        <begin position="287"/>
        <end position="307"/>
    </location>
</feature>
<dbReference type="Proteomes" id="UP000803844">
    <property type="component" value="Unassembled WGS sequence"/>
</dbReference>
<keyword evidence="3" id="KW-1185">Reference proteome</keyword>
<evidence type="ECO:0000313" key="3">
    <source>
        <dbReference type="Proteomes" id="UP000803844"/>
    </source>
</evidence>
<dbReference type="Pfam" id="PF06687">
    <property type="entry name" value="SUR7"/>
    <property type="match status" value="1"/>
</dbReference>
<accession>A0A9P5CMV3</accession>
<dbReference type="InterPro" id="IPR052413">
    <property type="entry name" value="SUR7_domain"/>
</dbReference>
<keyword evidence="1" id="KW-0472">Membrane</keyword>
<dbReference type="OrthoDB" id="4480814at2759"/>
<dbReference type="AlphaFoldDB" id="A0A9P5CMV3"/>
<dbReference type="RefSeq" id="XP_040775469.1">
    <property type="nucleotide sequence ID" value="XM_040919668.1"/>
</dbReference>
<dbReference type="EMBL" id="MU032348">
    <property type="protein sequence ID" value="KAF3764508.1"/>
    <property type="molecule type" value="Genomic_DNA"/>
</dbReference>
<feature type="transmembrane region" description="Helical" evidence="1">
    <location>
        <begin position="6"/>
        <end position="31"/>
    </location>
</feature>
<keyword evidence="1" id="KW-0812">Transmembrane</keyword>
<evidence type="ECO:0008006" key="4">
    <source>
        <dbReference type="Google" id="ProtNLM"/>
    </source>
</evidence>
<name>A0A9P5CMV3_CRYP1</name>
<dbReference type="GO" id="GO:0051285">
    <property type="term" value="C:cell cortex of cell tip"/>
    <property type="evidence" value="ECO:0007669"/>
    <property type="project" value="TreeGrafter"/>
</dbReference>
<evidence type="ECO:0000256" key="1">
    <source>
        <dbReference type="SAM" id="Phobius"/>
    </source>
</evidence>
<protein>
    <recommendedName>
        <fullName evidence="4">SUR7 protein</fullName>
    </recommendedName>
</protein>
<dbReference type="PANTHER" id="PTHR28019">
    <property type="entry name" value="CELL MEMBRANE PROTEIN YLR413W-RELATED"/>
    <property type="match status" value="1"/>
</dbReference>
<dbReference type="PROSITE" id="PS51257">
    <property type="entry name" value="PROKAR_LIPOPROTEIN"/>
    <property type="match status" value="1"/>
</dbReference>
<proteinExistence type="predicted"/>
<sequence length="394" mass="41195">MGFGRIVCVFVPFALTIASIITLLVACLAGIASKDSYQFQINTTDFSISVSEISSLLESRSVPLPIYARDSAGSAVQSAASALESDAGTATSDLKSDFSGLLKTASAALSTATSVADAESAIKDDLLSSNITAADLGLADAYYVSIWNYCEHSNNGTTNCKKGKFDWATNATKTFENTFSAVVSATGGNTTIPTTLKDGMNTFAAVTKWTEICFIIAFVFLGATILFGIFANCTRFFSICATLVAVVAALAVIASAGLATGAAAVVVGLAEGSAKKYGVTASFNKHFLVNVWLAALFIIVAVLFWTFSICCCAPDHHRRSRSGAGRKHYDNDAAMMAQTGGVTGGRGYQRLADPEVPAMSSAYSGAGYGQGESAHYYNNNNTGSAYEPYKHTAA</sequence>
<comment type="caution">
    <text evidence="2">The sequence shown here is derived from an EMBL/GenBank/DDBJ whole genome shotgun (WGS) entry which is preliminary data.</text>
</comment>
<keyword evidence="1" id="KW-1133">Transmembrane helix</keyword>